<dbReference type="Proteomes" id="UP000224003">
    <property type="component" value="Unassembled WGS sequence"/>
</dbReference>
<reference evidence="2 3" key="1">
    <citation type="submission" date="2017-09" db="EMBL/GenBank/DDBJ databases">
        <title>Large-scale bioinformatics analysis of Bacillus genomes uncovers conserved roles of natural products in bacterial physiology.</title>
        <authorList>
            <consortium name="Agbiome Team Llc"/>
            <person name="Bleich R.M."/>
            <person name="Grubbs K.J."/>
            <person name="Santa Maria K.C."/>
            <person name="Allen S.E."/>
            <person name="Farag S."/>
            <person name="Shank E.A."/>
            <person name="Bowers A."/>
        </authorList>
    </citation>
    <scope>NUCLEOTIDE SEQUENCE [LARGE SCALE GENOMIC DNA]</scope>
    <source>
        <strain evidence="2 3">AFS085496</strain>
    </source>
</reference>
<dbReference type="RefSeq" id="WP_098517548.1">
    <property type="nucleotide sequence ID" value="NZ_NUVX01000075.1"/>
</dbReference>
<sequence length="342" mass="39155">MEKKETSYQKLKRTVAQKDEQISHFKTQVKNLKQLSVGRDVEYAVLKEAFELLGGHEAIDKKVAEAKQLQERQRAKNGLMKSEKIYMQNQHNKELKAKSALLKEEYTYSQKGHEFDRNLTIEERKSKINDAVDKDKLYAKMFDSIERKEKWEKRVEPIKKAAETMKNVSKAAVKTANDLVVNPVKKQVNEAVVVPANLSMKMMKEDLNKEMNLAKDSLNKEKEKVIGFGKTVKAFANKANKSLKTMVMKHTVLNKSQEKEAKNEQELSDIKWGSVVARASMSISESLSDKLSSKFSKLKAKVTQNYKDSVAKTKETFTQHLHAEKEKQNEKTKSREKGGAEL</sequence>
<evidence type="ECO:0000313" key="3">
    <source>
        <dbReference type="Proteomes" id="UP000224003"/>
    </source>
</evidence>
<dbReference type="EMBL" id="NUVX01000075">
    <property type="protein sequence ID" value="PFJ30228.1"/>
    <property type="molecule type" value="Genomic_DNA"/>
</dbReference>
<evidence type="ECO:0000313" key="2">
    <source>
        <dbReference type="EMBL" id="PFJ30228.1"/>
    </source>
</evidence>
<organism evidence="2 3">
    <name type="scientific">Bacillus thuringiensis</name>
    <dbReference type="NCBI Taxonomy" id="1428"/>
    <lineage>
        <taxon>Bacteria</taxon>
        <taxon>Bacillati</taxon>
        <taxon>Bacillota</taxon>
        <taxon>Bacilli</taxon>
        <taxon>Bacillales</taxon>
        <taxon>Bacillaceae</taxon>
        <taxon>Bacillus</taxon>
        <taxon>Bacillus cereus group</taxon>
    </lineage>
</organism>
<protein>
    <submittedName>
        <fullName evidence="2">Uncharacterized protein</fullName>
    </submittedName>
</protein>
<feature type="region of interest" description="Disordered" evidence="1">
    <location>
        <begin position="313"/>
        <end position="342"/>
    </location>
</feature>
<name>A0A9X6ZQ15_BACTU</name>
<comment type="caution">
    <text evidence="2">The sequence shown here is derived from an EMBL/GenBank/DDBJ whole genome shotgun (WGS) entry which is preliminary data.</text>
</comment>
<proteinExistence type="predicted"/>
<accession>A0A9X6ZQ15</accession>
<gene>
    <name evidence="2" type="ORF">COJ15_30965</name>
</gene>
<evidence type="ECO:0000256" key="1">
    <source>
        <dbReference type="SAM" id="MobiDB-lite"/>
    </source>
</evidence>
<dbReference type="AlphaFoldDB" id="A0A9X6ZQ15"/>